<dbReference type="Gene3D" id="3.40.630.30">
    <property type="match status" value="1"/>
</dbReference>
<dbReference type="PANTHER" id="PTHR43877">
    <property type="entry name" value="AMINOALKYLPHOSPHONATE N-ACETYLTRANSFERASE-RELATED-RELATED"/>
    <property type="match status" value="1"/>
</dbReference>
<dbReference type="SUPFAM" id="SSF55729">
    <property type="entry name" value="Acyl-CoA N-acyltransferases (Nat)"/>
    <property type="match status" value="1"/>
</dbReference>
<protein>
    <submittedName>
        <fullName evidence="4">Putative acetyltransferase</fullName>
    </submittedName>
</protein>
<keyword evidence="5" id="KW-1185">Reference proteome</keyword>
<dbReference type="Proteomes" id="UP000076079">
    <property type="component" value="Chromosome"/>
</dbReference>
<gene>
    <name evidence="4" type="ORF">LuPra_02331</name>
</gene>
<dbReference type="InterPro" id="IPR000182">
    <property type="entry name" value="GNAT_dom"/>
</dbReference>
<evidence type="ECO:0000313" key="5">
    <source>
        <dbReference type="Proteomes" id="UP000076079"/>
    </source>
</evidence>
<dbReference type="KEGG" id="abac:LuPra_02331"/>
<evidence type="ECO:0000313" key="4">
    <source>
        <dbReference type="EMBL" id="AMY09118.1"/>
    </source>
</evidence>
<dbReference type="PROSITE" id="PS51186">
    <property type="entry name" value="GNAT"/>
    <property type="match status" value="1"/>
</dbReference>
<reference evidence="5" key="2">
    <citation type="submission" date="2016-04" db="EMBL/GenBank/DDBJ databases">
        <title>First Complete Genome Sequence of a Subdivision 6 Acidobacterium.</title>
        <authorList>
            <person name="Huang S."/>
            <person name="Vieira S."/>
            <person name="Bunk B."/>
            <person name="Riedel T."/>
            <person name="Sproeer C."/>
            <person name="Overmann J."/>
        </authorList>
    </citation>
    <scope>NUCLEOTIDE SEQUENCE [LARGE SCALE GENOMIC DNA]</scope>
    <source>
        <strain evidence="5">DSM 100886 HEG_-6_39</strain>
    </source>
</reference>
<organism evidence="4 5">
    <name type="scientific">Luteitalea pratensis</name>
    <dbReference type="NCBI Taxonomy" id="1855912"/>
    <lineage>
        <taxon>Bacteria</taxon>
        <taxon>Pseudomonadati</taxon>
        <taxon>Acidobacteriota</taxon>
        <taxon>Vicinamibacteria</taxon>
        <taxon>Vicinamibacterales</taxon>
        <taxon>Vicinamibacteraceae</taxon>
        <taxon>Luteitalea</taxon>
    </lineage>
</organism>
<name>A0A143PM07_LUTPR</name>
<evidence type="ECO:0000259" key="3">
    <source>
        <dbReference type="PROSITE" id="PS51186"/>
    </source>
</evidence>
<accession>A0A143PM07</accession>
<sequence precursor="true">MLACAIAIDQDVMRHVNVRPASVSEQGVLEVLQWRASLDNPGDREALLAHPDAIALPVQQIEAGGVFVAELSGSVMGFAAILPRDDGNAELDALFVEPAAWRQGIGRALVEHCCAVARVTGAASLHVVGNPHAEGFYRACGFALLGTTPMRFGIGLLMMRDLPS</sequence>
<dbReference type="EMBL" id="CP015136">
    <property type="protein sequence ID" value="AMY09118.1"/>
    <property type="molecule type" value="Genomic_DNA"/>
</dbReference>
<dbReference type="InterPro" id="IPR050832">
    <property type="entry name" value="Bact_Acetyltransf"/>
</dbReference>
<dbReference type="AlphaFoldDB" id="A0A143PM07"/>
<evidence type="ECO:0000256" key="1">
    <source>
        <dbReference type="ARBA" id="ARBA00022679"/>
    </source>
</evidence>
<keyword evidence="1 4" id="KW-0808">Transferase</keyword>
<dbReference type="CDD" id="cd04301">
    <property type="entry name" value="NAT_SF"/>
    <property type="match status" value="1"/>
</dbReference>
<dbReference type="GO" id="GO:0016747">
    <property type="term" value="F:acyltransferase activity, transferring groups other than amino-acyl groups"/>
    <property type="evidence" value="ECO:0007669"/>
    <property type="project" value="InterPro"/>
</dbReference>
<keyword evidence="2" id="KW-0012">Acyltransferase</keyword>
<evidence type="ECO:0000256" key="2">
    <source>
        <dbReference type="ARBA" id="ARBA00023315"/>
    </source>
</evidence>
<reference evidence="4 5" key="1">
    <citation type="journal article" date="2016" name="Genome Announc.">
        <title>First Complete Genome Sequence of a Subdivision 6 Acidobacterium Strain.</title>
        <authorList>
            <person name="Huang S."/>
            <person name="Vieira S."/>
            <person name="Bunk B."/>
            <person name="Riedel T."/>
            <person name="Sproer C."/>
            <person name="Overmann J."/>
        </authorList>
    </citation>
    <scope>NUCLEOTIDE SEQUENCE [LARGE SCALE GENOMIC DNA]</scope>
    <source>
        <strain evidence="5">DSM 100886 HEG_-6_39</strain>
    </source>
</reference>
<dbReference type="InterPro" id="IPR016181">
    <property type="entry name" value="Acyl_CoA_acyltransferase"/>
</dbReference>
<dbReference type="Pfam" id="PF00583">
    <property type="entry name" value="Acetyltransf_1"/>
    <property type="match status" value="1"/>
</dbReference>
<dbReference type="STRING" id="1855912.LuPra_02331"/>
<feature type="domain" description="N-acetyltransferase" evidence="3">
    <location>
        <begin position="16"/>
        <end position="163"/>
    </location>
</feature>
<proteinExistence type="predicted"/>